<evidence type="ECO:0000313" key="6">
    <source>
        <dbReference type="Proteomes" id="UP000184080"/>
    </source>
</evidence>
<dbReference type="SMART" id="SM00895">
    <property type="entry name" value="FCD"/>
    <property type="match status" value="1"/>
</dbReference>
<dbReference type="PRINTS" id="PR00035">
    <property type="entry name" value="HTHGNTR"/>
</dbReference>
<proteinExistence type="predicted"/>
<dbReference type="RefSeq" id="WP_073010450.1">
    <property type="nucleotide sequence ID" value="NZ_FQZO01000007.1"/>
</dbReference>
<organism evidence="5 6">
    <name type="scientific">Clostridium amylolyticum</name>
    <dbReference type="NCBI Taxonomy" id="1121298"/>
    <lineage>
        <taxon>Bacteria</taxon>
        <taxon>Bacillati</taxon>
        <taxon>Bacillota</taxon>
        <taxon>Clostridia</taxon>
        <taxon>Eubacteriales</taxon>
        <taxon>Clostridiaceae</taxon>
        <taxon>Clostridium</taxon>
    </lineage>
</organism>
<dbReference type="GO" id="GO:0003677">
    <property type="term" value="F:DNA binding"/>
    <property type="evidence" value="ECO:0007669"/>
    <property type="project" value="UniProtKB-KW"/>
</dbReference>
<dbReference type="SUPFAM" id="SSF46785">
    <property type="entry name" value="Winged helix' DNA-binding domain"/>
    <property type="match status" value="1"/>
</dbReference>
<gene>
    <name evidence="5" type="ORF">SAMN05444401_3799</name>
</gene>
<evidence type="ECO:0000256" key="1">
    <source>
        <dbReference type="ARBA" id="ARBA00023015"/>
    </source>
</evidence>
<dbReference type="OrthoDB" id="9799482at2"/>
<name>A0A1M6LVN5_9CLOT</name>
<dbReference type="Gene3D" id="1.20.120.530">
    <property type="entry name" value="GntR ligand-binding domain-like"/>
    <property type="match status" value="1"/>
</dbReference>
<dbReference type="SUPFAM" id="SSF48008">
    <property type="entry name" value="GntR ligand-binding domain-like"/>
    <property type="match status" value="1"/>
</dbReference>
<dbReference type="PANTHER" id="PTHR43537:SF5">
    <property type="entry name" value="UXU OPERON TRANSCRIPTIONAL REGULATOR"/>
    <property type="match status" value="1"/>
</dbReference>
<keyword evidence="1" id="KW-0805">Transcription regulation</keyword>
<feature type="domain" description="HTH gntR-type" evidence="4">
    <location>
        <begin position="8"/>
        <end position="76"/>
    </location>
</feature>
<protein>
    <submittedName>
        <fullName evidence="5">Transcriptional regulator, GntR family</fullName>
    </submittedName>
</protein>
<reference evidence="5 6" key="1">
    <citation type="submission" date="2016-11" db="EMBL/GenBank/DDBJ databases">
        <authorList>
            <person name="Jaros S."/>
            <person name="Januszkiewicz K."/>
            <person name="Wedrychowicz H."/>
        </authorList>
    </citation>
    <scope>NUCLEOTIDE SEQUENCE [LARGE SCALE GENOMIC DNA]</scope>
    <source>
        <strain evidence="5 6">DSM 21864</strain>
    </source>
</reference>
<dbReference type="CDD" id="cd07377">
    <property type="entry name" value="WHTH_GntR"/>
    <property type="match status" value="1"/>
</dbReference>
<dbReference type="GO" id="GO:0003700">
    <property type="term" value="F:DNA-binding transcription factor activity"/>
    <property type="evidence" value="ECO:0007669"/>
    <property type="project" value="InterPro"/>
</dbReference>
<evidence type="ECO:0000256" key="2">
    <source>
        <dbReference type="ARBA" id="ARBA00023125"/>
    </source>
</evidence>
<dbReference type="AlphaFoldDB" id="A0A1M6LVN5"/>
<dbReference type="Pfam" id="PF00392">
    <property type="entry name" value="GntR"/>
    <property type="match status" value="1"/>
</dbReference>
<accession>A0A1M6LVN5</accession>
<keyword evidence="3" id="KW-0804">Transcription</keyword>
<evidence type="ECO:0000256" key="3">
    <source>
        <dbReference type="ARBA" id="ARBA00023163"/>
    </source>
</evidence>
<dbReference type="InterPro" id="IPR036390">
    <property type="entry name" value="WH_DNA-bd_sf"/>
</dbReference>
<dbReference type="InterPro" id="IPR011711">
    <property type="entry name" value="GntR_C"/>
</dbReference>
<dbReference type="PROSITE" id="PS50949">
    <property type="entry name" value="HTH_GNTR"/>
    <property type="match status" value="1"/>
</dbReference>
<dbReference type="InterPro" id="IPR000524">
    <property type="entry name" value="Tscrpt_reg_HTH_GntR"/>
</dbReference>
<dbReference type="EMBL" id="FQZO01000007">
    <property type="protein sequence ID" value="SHJ75212.1"/>
    <property type="molecule type" value="Genomic_DNA"/>
</dbReference>
<dbReference type="InterPro" id="IPR008920">
    <property type="entry name" value="TF_FadR/GntR_C"/>
</dbReference>
<keyword evidence="6" id="KW-1185">Reference proteome</keyword>
<dbReference type="PANTHER" id="PTHR43537">
    <property type="entry name" value="TRANSCRIPTIONAL REGULATOR, GNTR FAMILY"/>
    <property type="match status" value="1"/>
</dbReference>
<dbReference type="InterPro" id="IPR036388">
    <property type="entry name" value="WH-like_DNA-bd_sf"/>
</dbReference>
<keyword evidence="2" id="KW-0238">DNA-binding</keyword>
<dbReference type="Gene3D" id="1.10.10.10">
    <property type="entry name" value="Winged helix-like DNA-binding domain superfamily/Winged helix DNA-binding domain"/>
    <property type="match status" value="1"/>
</dbReference>
<dbReference type="STRING" id="1121298.SAMN05444401_3799"/>
<dbReference type="SMART" id="SM00345">
    <property type="entry name" value="HTH_GNTR"/>
    <property type="match status" value="1"/>
</dbReference>
<sequence>MFKQVKAQNLSEMVVKQIIGLIESEELKPGDKLPPENIFAEQLGVSRGILREALTILQFQGFISRKPKDGTYIRELEDYKKANQSITESLKDATYMDLVELREALELRTVELAIQRAKDEEIVEIKNYLNGVKVDDESYNIMDYNFHLKIAELSKNILLINFIDNYYGLIEELGEKSNKKRERKLEIIEEHKGLINAIYNRDVVEAREALSYHLRKVKQIISKNDITKEEKNE</sequence>
<evidence type="ECO:0000313" key="5">
    <source>
        <dbReference type="EMBL" id="SHJ75212.1"/>
    </source>
</evidence>
<evidence type="ECO:0000259" key="4">
    <source>
        <dbReference type="PROSITE" id="PS50949"/>
    </source>
</evidence>
<dbReference type="Pfam" id="PF07729">
    <property type="entry name" value="FCD"/>
    <property type="match status" value="1"/>
</dbReference>
<dbReference type="Proteomes" id="UP000184080">
    <property type="component" value="Unassembled WGS sequence"/>
</dbReference>